<reference evidence="2" key="1">
    <citation type="submission" date="2013-08" db="EMBL/GenBank/DDBJ databases">
        <authorList>
            <person name="Mendez C."/>
            <person name="Richter M."/>
            <person name="Ferrer M."/>
            <person name="Sanchez J."/>
        </authorList>
    </citation>
    <scope>NUCLEOTIDE SEQUENCE</scope>
</reference>
<dbReference type="AlphaFoldDB" id="T1BQV6"/>
<dbReference type="InterPro" id="IPR051200">
    <property type="entry name" value="Host-pathogen_enzymatic-act"/>
</dbReference>
<organism evidence="2">
    <name type="scientific">mine drainage metagenome</name>
    <dbReference type="NCBI Taxonomy" id="410659"/>
    <lineage>
        <taxon>unclassified sequences</taxon>
        <taxon>metagenomes</taxon>
        <taxon>ecological metagenomes</taxon>
    </lineage>
</organism>
<protein>
    <submittedName>
        <fullName evidence="2">40-residue YVTN family beta-propeller repeat-containing protein</fullName>
    </submittedName>
</protein>
<sequence>MPAGHWTVLAINGGTFYGPRLDVGGSPSSVAVDSRDGRVFVGDTSSDAIDIVGAANFTEIDQVNLSSHPTSLAVDAAVDRLYVALPATDNISVLNASSGAFVTNISLPWSPTSIAVAPNASLLFAASSSANDVAEIAVGNDTVQTTAPVGSEPRGVAYDPSLHQLWVANVGSWNLSVLDVPNLTLARTVPLDFPPSAMLFDPVQNETLVGSILTHRLGFYSAINGTEVANVTLPAQNYGAIAFDPSASEAFVSIGDSNVAVVSTATDALLTNSPSSSSLAGLAYDPTTGYVVAALTGSGDIARVSPAVFASAPLRIEPSLLAPGPLESGLSGSVSATGFGANSTVARFTRGRHPGSVHVGDGRLVRRRDARDRRQRLA</sequence>
<dbReference type="EMBL" id="AUZY01002418">
    <property type="protein sequence ID" value="EQD72247.1"/>
    <property type="molecule type" value="Genomic_DNA"/>
</dbReference>
<reference evidence="2" key="2">
    <citation type="journal article" date="2014" name="ISME J.">
        <title>Microbial stratification in low pH oxic and suboxic macroscopic growths along an acid mine drainage.</title>
        <authorList>
            <person name="Mendez-Garcia C."/>
            <person name="Mesa V."/>
            <person name="Sprenger R.R."/>
            <person name="Richter M."/>
            <person name="Diez M.S."/>
            <person name="Solano J."/>
            <person name="Bargiela R."/>
            <person name="Golyshina O.V."/>
            <person name="Manteca A."/>
            <person name="Ramos J.L."/>
            <person name="Gallego J.R."/>
            <person name="Llorente I."/>
            <person name="Martins Dos Santos V.A."/>
            <person name="Jensen O.N."/>
            <person name="Pelaez A.I."/>
            <person name="Sanchez J."/>
            <person name="Ferrer M."/>
        </authorList>
    </citation>
    <scope>NUCLEOTIDE SEQUENCE</scope>
</reference>
<dbReference type="InterPro" id="IPR015943">
    <property type="entry name" value="WD40/YVTN_repeat-like_dom_sf"/>
</dbReference>
<dbReference type="PANTHER" id="PTHR47197">
    <property type="entry name" value="PROTEIN NIRF"/>
    <property type="match status" value="1"/>
</dbReference>
<feature type="non-terminal residue" evidence="2">
    <location>
        <position position="378"/>
    </location>
</feature>
<comment type="caution">
    <text evidence="2">The sequence shown here is derived from an EMBL/GenBank/DDBJ whole genome shotgun (WGS) entry which is preliminary data.</text>
</comment>
<dbReference type="InterPro" id="IPR011048">
    <property type="entry name" value="Haem_d1_sf"/>
</dbReference>
<name>T1BQV6_9ZZZZ</name>
<dbReference type="PANTHER" id="PTHR47197:SF3">
    <property type="entry name" value="DIHYDRO-HEME D1 DEHYDROGENASE"/>
    <property type="match status" value="1"/>
</dbReference>
<gene>
    <name evidence="2" type="ORF">B1B_03892</name>
</gene>
<dbReference type="Gene3D" id="2.130.10.10">
    <property type="entry name" value="YVTN repeat-like/Quinoprotein amine dehydrogenase"/>
    <property type="match status" value="2"/>
</dbReference>
<evidence type="ECO:0000313" key="2">
    <source>
        <dbReference type="EMBL" id="EQD72247.1"/>
    </source>
</evidence>
<evidence type="ECO:0000256" key="1">
    <source>
        <dbReference type="SAM" id="MobiDB-lite"/>
    </source>
</evidence>
<feature type="compositionally biased region" description="Basic and acidic residues" evidence="1">
    <location>
        <begin position="360"/>
        <end position="372"/>
    </location>
</feature>
<feature type="region of interest" description="Disordered" evidence="1">
    <location>
        <begin position="351"/>
        <end position="378"/>
    </location>
</feature>
<accession>T1BQV6</accession>
<proteinExistence type="predicted"/>
<dbReference type="SUPFAM" id="SSF51004">
    <property type="entry name" value="C-terminal (heme d1) domain of cytochrome cd1-nitrite reductase"/>
    <property type="match status" value="1"/>
</dbReference>